<feature type="compositionally biased region" description="Low complexity" evidence="1">
    <location>
        <begin position="915"/>
        <end position="933"/>
    </location>
</feature>
<feature type="signal peptide" evidence="3">
    <location>
        <begin position="1"/>
        <end position="25"/>
    </location>
</feature>
<dbReference type="OMA" id="WYKIPSH"/>
<feature type="compositionally biased region" description="Low complexity" evidence="1">
    <location>
        <begin position="951"/>
        <end position="964"/>
    </location>
</feature>
<dbReference type="InterPro" id="IPR036116">
    <property type="entry name" value="FN3_sf"/>
</dbReference>
<feature type="region of interest" description="Disordered" evidence="1">
    <location>
        <begin position="764"/>
        <end position="795"/>
    </location>
</feature>
<gene>
    <name evidence="5" type="ORF">LOTGIDRAFT_228002</name>
</gene>
<evidence type="ECO:0000256" key="3">
    <source>
        <dbReference type="SAM" id="SignalP"/>
    </source>
</evidence>
<feature type="region of interest" description="Disordered" evidence="1">
    <location>
        <begin position="914"/>
        <end position="964"/>
    </location>
</feature>
<dbReference type="CDD" id="cd00063">
    <property type="entry name" value="FN3"/>
    <property type="match status" value="1"/>
</dbReference>
<evidence type="ECO:0000313" key="5">
    <source>
        <dbReference type="EMBL" id="ESP05388.1"/>
    </source>
</evidence>
<dbReference type="GeneID" id="20247500"/>
<dbReference type="CTD" id="20247500"/>
<dbReference type="EMBL" id="KB199650">
    <property type="protein sequence ID" value="ESP05388.1"/>
    <property type="molecule type" value="Genomic_DNA"/>
</dbReference>
<evidence type="ECO:0000256" key="1">
    <source>
        <dbReference type="SAM" id="MobiDB-lite"/>
    </source>
</evidence>
<dbReference type="InterPro" id="IPR013783">
    <property type="entry name" value="Ig-like_fold"/>
</dbReference>
<protein>
    <recommendedName>
        <fullName evidence="4">Fibronectin type-III domain-containing protein</fullName>
    </recommendedName>
</protein>
<evidence type="ECO:0000256" key="2">
    <source>
        <dbReference type="SAM" id="Phobius"/>
    </source>
</evidence>
<feature type="transmembrane region" description="Helical" evidence="2">
    <location>
        <begin position="656"/>
        <end position="679"/>
    </location>
</feature>
<feature type="chain" id="PRO_5004716639" description="Fibronectin type-III domain-containing protein" evidence="3">
    <location>
        <begin position="26"/>
        <end position="1032"/>
    </location>
</feature>
<dbReference type="Proteomes" id="UP000030746">
    <property type="component" value="Unassembled WGS sequence"/>
</dbReference>
<organism evidence="5 6">
    <name type="scientific">Lottia gigantea</name>
    <name type="common">Giant owl limpet</name>
    <dbReference type="NCBI Taxonomy" id="225164"/>
    <lineage>
        <taxon>Eukaryota</taxon>
        <taxon>Metazoa</taxon>
        <taxon>Spiralia</taxon>
        <taxon>Lophotrochozoa</taxon>
        <taxon>Mollusca</taxon>
        <taxon>Gastropoda</taxon>
        <taxon>Patellogastropoda</taxon>
        <taxon>Lottioidea</taxon>
        <taxon>Lottiidae</taxon>
        <taxon>Lottia</taxon>
    </lineage>
</organism>
<keyword evidence="2" id="KW-0472">Membrane</keyword>
<keyword evidence="6" id="KW-1185">Reference proteome</keyword>
<feature type="compositionally biased region" description="Polar residues" evidence="1">
    <location>
        <begin position="764"/>
        <end position="779"/>
    </location>
</feature>
<keyword evidence="3" id="KW-0732">Signal</keyword>
<dbReference type="PROSITE" id="PS50853">
    <property type="entry name" value="FN3"/>
    <property type="match status" value="1"/>
</dbReference>
<feature type="domain" description="Fibronectin type-III" evidence="4">
    <location>
        <begin position="547"/>
        <end position="648"/>
    </location>
</feature>
<dbReference type="Pfam" id="PF00041">
    <property type="entry name" value="fn3"/>
    <property type="match status" value="1"/>
</dbReference>
<evidence type="ECO:0000313" key="6">
    <source>
        <dbReference type="Proteomes" id="UP000030746"/>
    </source>
</evidence>
<dbReference type="STRING" id="225164.V4B4I7"/>
<sequence length="1032" mass="116957">MKPKICRHLIVVFLYLCCFPDFVSAKLVVELKPDNPFVYIGDILELNCTASDAVADLLVFHRGNFRIDSKFLQKLNNSTIQASLPITEEDKDIRTYICEFDNFSLYSVQNLKIEYKPRPVENLTCQIYNWETLTCTWDLGPYIKLEEMHVSVAWEHSMMYGNFTVENDKSKFHHDFRFYSYNFTITVSHKQTGEQDVSVNKTYDMPKIEGYNLKYVGFFPTVKPAAVNKLLIISEENQCVILKFEHDLYHSNADVDWKNERELKIRVTYSSKWELQPWVVDKLMKEDSMTVCNVHPYSKYKFDVDVLPIKRHGVWSDIKSVEYTTNPTVPGSGPKTTNGSYYQGLCVNNERKVTLFIQHIAERLTHGIMDKYTAVYTPISSGQQLTESVPSTAFVLDYSLKCSTDYLVELKATNSFGTSTNNTFIYIPKLQELAPFESDARLLVNVFKETNTSDKNVVAKWIGFKSQPLYYKLFWCQSSSIRCEGDINWVEVEGDVTNKIIRSDTLNIEDVEARKYIFSISAVYKRNISTPMIFANCIYQSWTVPKNPPQLQLDKKNPERSLRVSWKYETCHSQSLVYIQSYNIYHCPTDEHGNCTAKYITEKVDSRISNYQLTDLKAETNYSVWMQPVSPGGLGPESEKLYGVPYENHTLSGSEITGIVFGILFAMSLIFFIISRICCSPKIYARNAQNQSKFSQIFFKGPFQTLRGLKYWDNCCKKYVIKEIKIKEEGMKSGYDEIGYINDIVEINGEEQVNQKETPKLKTQISDDSGTFSLPNSPSVRGEHLPSISEEVSNSGEIKARSLSEMFSEKRNGEEKRNQMKVSSGEAESYFKMDLLTDDSTKMSENNVDNIQSSVLSERRLLGIAMNNLLPAPGNSTKPYISSEAILSEKHAVSNGFDAPYVSNNLFIQLPPAQSSIHNSSSSASSSSPTSQSTGTDGDSAPPYIHVTGINQNSSQSESSNVSGNQIESALLSANEDTLQPAQEISKLDIACSSSDKQTSPYVFLPTSNTFQDPQIIQVPQHQNPSSGESRI</sequence>
<evidence type="ECO:0000259" key="4">
    <source>
        <dbReference type="PROSITE" id="PS50853"/>
    </source>
</evidence>
<dbReference type="AlphaFoldDB" id="V4B4I7"/>
<accession>V4B4I7</accession>
<name>V4B4I7_LOTGI</name>
<dbReference type="KEGG" id="lgi:LOTGIDRAFT_228002"/>
<dbReference type="HOGENOM" id="CLU_294105_0_0_1"/>
<dbReference type="OrthoDB" id="6071279at2759"/>
<dbReference type="Gene3D" id="2.60.40.10">
    <property type="entry name" value="Immunoglobulins"/>
    <property type="match status" value="3"/>
</dbReference>
<feature type="region of interest" description="Disordered" evidence="1">
    <location>
        <begin position="997"/>
        <end position="1032"/>
    </location>
</feature>
<reference evidence="5 6" key="1">
    <citation type="journal article" date="2013" name="Nature">
        <title>Insights into bilaterian evolution from three spiralian genomes.</title>
        <authorList>
            <person name="Simakov O."/>
            <person name="Marletaz F."/>
            <person name="Cho S.J."/>
            <person name="Edsinger-Gonzales E."/>
            <person name="Havlak P."/>
            <person name="Hellsten U."/>
            <person name="Kuo D.H."/>
            <person name="Larsson T."/>
            <person name="Lv J."/>
            <person name="Arendt D."/>
            <person name="Savage R."/>
            <person name="Osoegawa K."/>
            <person name="de Jong P."/>
            <person name="Grimwood J."/>
            <person name="Chapman J.A."/>
            <person name="Shapiro H."/>
            <person name="Aerts A."/>
            <person name="Otillar R.P."/>
            <person name="Terry A.Y."/>
            <person name="Boore J.L."/>
            <person name="Grigoriev I.V."/>
            <person name="Lindberg D.R."/>
            <person name="Seaver E.C."/>
            <person name="Weisblat D.A."/>
            <person name="Putnam N.H."/>
            <person name="Rokhsar D.S."/>
        </authorList>
    </citation>
    <scope>NUCLEOTIDE SEQUENCE [LARGE SCALE GENOMIC DNA]</scope>
</reference>
<dbReference type="SUPFAM" id="SSF49265">
    <property type="entry name" value="Fibronectin type III"/>
    <property type="match status" value="2"/>
</dbReference>
<dbReference type="RefSeq" id="XP_009043933.1">
    <property type="nucleotide sequence ID" value="XM_009045685.1"/>
</dbReference>
<keyword evidence="2" id="KW-0812">Transmembrane</keyword>
<proteinExistence type="predicted"/>
<keyword evidence="2" id="KW-1133">Transmembrane helix</keyword>
<dbReference type="InterPro" id="IPR003961">
    <property type="entry name" value="FN3_dom"/>
</dbReference>
<dbReference type="SMART" id="SM00060">
    <property type="entry name" value="FN3"/>
    <property type="match status" value="3"/>
</dbReference>